<dbReference type="Proteomes" id="UP000275473">
    <property type="component" value="Unassembled WGS sequence"/>
</dbReference>
<comment type="caution">
    <text evidence="8">The sequence shown here is derived from an EMBL/GenBank/DDBJ whole genome shotgun (WGS) entry which is preliminary data.</text>
</comment>
<name>A0A3M8P7N1_9BACL</name>
<dbReference type="RefSeq" id="WP_123165371.1">
    <property type="nucleotide sequence ID" value="NZ_RIAX01000006.1"/>
</dbReference>
<feature type="chain" id="PRO_5039749564" description="Peptidyl-prolyl cis-trans isomerase" evidence="5">
    <location>
        <begin position="20"/>
        <end position="231"/>
    </location>
</feature>
<dbReference type="OrthoDB" id="9807797at2"/>
<feature type="region of interest" description="Disordered" evidence="6">
    <location>
        <begin position="22"/>
        <end position="47"/>
    </location>
</feature>
<accession>A0A3M8P7N1</accession>
<dbReference type="Pfam" id="PF00160">
    <property type="entry name" value="Pro_isomerase"/>
    <property type="match status" value="1"/>
</dbReference>
<keyword evidence="4 5" id="KW-0413">Isomerase</keyword>
<keyword evidence="3 5" id="KW-0697">Rotamase</keyword>
<dbReference type="GO" id="GO:0003755">
    <property type="term" value="F:peptidyl-prolyl cis-trans isomerase activity"/>
    <property type="evidence" value="ECO:0007669"/>
    <property type="project" value="UniProtKB-UniRule"/>
</dbReference>
<evidence type="ECO:0000313" key="9">
    <source>
        <dbReference type="Proteomes" id="UP000275473"/>
    </source>
</evidence>
<evidence type="ECO:0000256" key="6">
    <source>
        <dbReference type="SAM" id="MobiDB-lite"/>
    </source>
</evidence>
<proteinExistence type="inferred from homology"/>
<dbReference type="SUPFAM" id="SSF50891">
    <property type="entry name" value="Cyclophilin-like"/>
    <property type="match status" value="1"/>
</dbReference>
<evidence type="ECO:0000313" key="8">
    <source>
        <dbReference type="EMBL" id="RNF39280.1"/>
    </source>
</evidence>
<dbReference type="PANTHER" id="PTHR45625">
    <property type="entry name" value="PEPTIDYL-PROLYL CIS-TRANS ISOMERASE-RELATED"/>
    <property type="match status" value="1"/>
</dbReference>
<evidence type="ECO:0000256" key="1">
    <source>
        <dbReference type="ARBA" id="ARBA00000971"/>
    </source>
</evidence>
<dbReference type="InterPro" id="IPR002130">
    <property type="entry name" value="Cyclophilin-type_PPIase_dom"/>
</dbReference>
<evidence type="ECO:0000256" key="5">
    <source>
        <dbReference type="RuleBase" id="RU363019"/>
    </source>
</evidence>
<keyword evidence="9" id="KW-1185">Reference proteome</keyword>
<feature type="signal peptide" evidence="5">
    <location>
        <begin position="1"/>
        <end position="19"/>
    </location>
</feature>
<dbReference type="PRINTS" id="PR00153">
    <property type="entry name" value="CSAPPISMRASE"/>
</dbReference>
<protein>
    <recommendedName>
        <fullName evidence="5">Peptidyl-prolyl cis-trans isomerase</fullName>
        <shortName evidence="5">PPIase</shortName>
        <ecNumber evidence="5">5.2.1.8</ecNumber>
    </recommendedName>
</protein>
<gene>
    <name evidence="8" type="ORF">EEX84_09320</name>
</gene>
<dbReference type="PANTHER" id="PTHR45625:SF4">
    <property type="entry name" value="PEPTIDYLPROLYL ISOMERASE DOMAIN AND WD REPEAT-CONTAINING PROTEIN 1"/>
    <property type="match status" value="1"/>
</dbReference>
<evidence type="ECO:0000256" key="3">
    <source>
        <dbReference type="ARBA" id="ARBA00023110"/>
    </source>
</evidence>
<organism evidence="8 9">
    <name type="scientific">Planococcus salinus</name>
    <dbReference type="NCBI Taxonomy" id="1848460"/>
    <lineage>
        <taxon>Bacteria</taxon>
        <taxon>Bacillati</taxon>
        <taxon>Bacillota</taxon>
        <taxon>Bacilli</taxon>
        <taxon>Bacillales</taxon>
        <taxon>Caryophanaceae</taxon>
        <taxon>Planococcus</taxon>
    </lineage>
</organism>
<dbReference type="PROSITE" id="PS51257">
    <property type="entry name" value="PROKAR_LIPOPROTEIN"/>
    <property type="match status" value="1"/>
</dbReference>
<evidence type="ECO:0000256" key="4">
    <source>
        <dbReference type="ARBA" id="ARBA00023235"/>
    </source>
</evidence>
<comment type="similarity">
    <text evidence="5">Belongs to the cyclophilin-type PPIase family.</text>
</comment>
<dbReference type="EC" id="5.2.1.8" evidence="5"/>
<comment type="function">
    <text evidence="2 5">PPIases accelerate the folding of proteins. It catalyzes the cis-trans isomerization of proline imidic peptide bonds in oligopeptides.</text>
</comment>
<evidence type="ECO:0000259" key="7">
    <source>
        <dbReference type="PROSITE" id="PS50072"/>
    </source>
</evidence>
<evidence type="ECO:0000256" key="2">
    <source>
        <dbReference type="ARBA" id="ARBA00002388"/>
    </source>
</evidence>
<dbReference type="AlphaFoldDB" id="A0A3M8P7N1"/>
<keyword evidence="5" id="KW-0732">Signal</keyword>
<dbReference type="Gene3D" id="2.40.100.10">
    <property type="entry name" value="Cyclophilin-like"/>
    <property type="match status" value="1"/>
</dbReference>
<comment type="catalytic activity">
    <reaction evidence="1 5">
        <text>[protein]-peptidylproline (omega=180) = [protein]-peptidylproline (omega=0)</text>
        <dbReference type="Rhea" id="RHEA:16237"/>
        <dbReference type="Rhea" id="RHEA-COMP:10747"/>
        <dbReference type="Rhea" id="RHEA-COMP:10748"/>
        <dbReference type="ChEBI" id="CHEBI:83833"/>
        <dbReference type="ChEBI" id="CHEBI:83834"/>
        <dbReference type="EC" id="5.2.1.8"/>
    </reaction>
</comment>
<dbReference type="EMBL" id="RIAX01000006">
    <property type="protein sequence ID" value="RNF39280.1"/>
    <property type="molecule type" value="Genomic_DNA"/>
</dbReference>
<dbReference type="InterPro" id="IPR044666">
    <property type="entry name" value="Cyclophilin_A-like"/>
</dbReference>
<dbReference type="InterPro" id="IPR029000">
    <property type="entry name" value="Cyclophilin-like_dom_sf"/>
</dbReference>
<dbReference type="PROSITE" id="PS50072">
    <property type="entry name" value="CSA_PPIASE_2"/>
    <property type="match status" value="1"/>
</dbReference>
<feature type="domain" description="PPIase cyclophilin-type" evidence="7">
    <location>
        <begin position="63"/>
        <end position="228"/>
    </location>
</feature>
<reference evidence="8 9" key="1">
    <citation type="journal article" date="2018" name="Int. J. Syst. Evol. Microbiol.">
        <title>Planococcus salinus sp. nov., a moderately halophilic bacterium isolated from a saline-alkali soil.</title>
        <authorList>
            <person name="Gan L."/>
        </authorList>
    </citation>
    <scope>NUCLEOTIDE SEQUENCE [LARGE SCALE GENOMIC DNA]</scope>
    <source>
        <strain evidence="8 9">LCB217</strain>
    </source>
</reference>
<sequence length="231" mass="25119">MKKMISILLLMTVVLAACGAEQTSTKSPEQEPADKMTAPEQLPQTTDQVAEQEALVELNTSKGTIQIKLFPKIAPKTVENFLALAEEGYYDGVIFHRVMEGFMLQSGDPTGTGRGGESSFGEPFEDEISNELYHFRGALSMANAGPGTNGSQFFIVQADTAAEDALPENYPDEVVALYREMGGTPWLDGAHSVFGQVIEGMEVVDEIAQVEKNGEKPVEDITIDTIDILQR</sequence>